<dbReference type="GO" id="GO:1990180">
    <property type="term" value="P:mitochondrial tRNA 3'-end processing"/>
    <property type="evidence" value="ECO:0007669"/>
    <property type="project" value="EnsemblFungi"/>
</dbReference>
<dbReference type="KEGG" id="ctp:CTRG_06186"/>
<keyword evidence="7" id="KW-0479">Metal-binding</keyword>
<keyword evidence="6" id="KW-0540">Nuclease</keyword>
<dbReference type="Proteomes" id="UP000002037">
    <property type="component" value="Unassembled WGS sequence"/>
</dbReference>
<dbReference type="eggNOG" id="KOG2121">
    <property type="taxonomic scope" value="Eukaryota"/>
</dbReference>
<protein>
    <recommendedName>
        <fullName evidence="4">ribonuclease Z</fullName>
        <ecNumber evidence="4">3.1.26.11</ecNumber>
    </recommendedName>
</protein>
<dbReference type="EMBL" id="GG692406">
    <property type="protein sequence ID" value="EER30146.1"/>
    <property type="molecule type" value="Genomic_DNA"/>
</dbReference>
<dbReference type="VEuPathDB" id="FungiDB:CTRG_06186"/>
<comment type="cofactor">
    <cofactor evidence="2">
        <name>Zn(2+)</name>
        <dbReference type="ChEBI" id="CHEBI:29105"/>
    </cofactor>
</comment>
<evidence type="ECO:0000256" key="5">
    <source>
        <dbReference type="ARBA" id="ARBA00022694"/>
    </source>
</evidence>
<evidence type="ECO:0000256" key="4">
    <source>
        <dbReference type="ARBA" id="ARBA00012477"/>
    </source>
</evidence>
<reference evidence="12 13" key="1">
    <citation type="journal article" date="2009" name="Nature">
        <title>Evolution of pathogenicity and sexual reproduction in eight Candida genomes.</title>
        <authorList>
            <person name="Butler G."/>
            <person name="Rasmussen M.D."/>
            <person name="Lin M.F."/>
            <person name="Santos M.A."/>
            <person name="Sakthikumar S."/>
            <person name="Munro C.A."/>
            <person name="Rheinbay E."/>
            <person name="Grabherr M."/>
            <person name="Forche A."/>
            <person name="Reedy J.L."/>
            <person name="Agrafioti I."/>
            <person name="Arnaud M.B."/>
            <person name="Bates S."/>
            <person name="Brown A.J."/>
            <person name="Brunke S."/>
            <person name="Costanzo M.C."/>
            <person name="Fitzpatrick D.A."/>
            <person name="de Groot P.W."/>
            <person name="Harris D."/>
            <person name="Hoyer L.L."/>
            <person name="Hube B."/>
            <person name="Klis F.M."/>
            <person name="Kodira C."/>
            <person name="Lennard N."/>
            <person name="Logue M.E."/>
            <person name="Martin R."/>
            <person name="Neiman A.M."/>
            <person name="Nikolaou E."/>
            <person name="Quail M.A."/>
            <person name="Quinn J."/>
            <person name="Santos M.C."/>
            <person name="Schmitzberger F.F."/>
            <person name="Sherlock G."/>
            <person name="Shah P."/>
            <person name="Silverstein K.A."/>
            <person name="Skrzypek M.S."/>
            <person name="Soll D."/>
            <person name="Staggs R."/>
            <person name="Stansfield I."/>
            <person name="Stumpf M.P."/>
            <person name="Sudbery P.E."/>
            <person name="Srikantha T."/>
            <person name="Zeng Q."/>
            <person name="Berman J."/>
            <person name="Berriman M."/>
            <person name="Heitman J."/>
            <person name="Gow N.A."/>
            <person name="Lorenz M.C."/>
            <person name="Birren B.W."/>
            <person name="Kellis M."/>
            <person name="Cuomo C.A."/>
        </authorList>
    </citation>
    <scope>NUCLEOTIDE SEQUENCE [LARGE SCALE GENOMIC DNA]</scope>
    <source>
        <strain evidence="13">ATCC MYA-3404 / T1</strain>
    </source>
</reference>
<accession>C5MJE3</accession>
<dbReference type="Pfam" id="PF13691">
    <property type="entry name" value="Lactamase_B_4"/>
    <property type="match status" value="1"/>
</dbReference>
<dbReference type="GO" id="GO:0005739">
    <property type="term" value="C:mitochondrion"/>
    <property type="evidence" value="ECO:0007669"/>
    <property type="project" value="EnsemblFungi"/>
</dbReference>
<evidence type="ECO:0000313" key="12">
    <source>
        <dbReference type="EMBL" id="EER30146.1"/>
    </source>
</evidence>
<evidence type="ECO:0000256" key="9">
    <source>
        <dbReference type="ARBA" id="ARBA00022801"/>
    </source>
</evidence>
<gene>
    <name evidence="12" type="ORF">CTRG_06186</name>
</gene>
<keyword evidence="10" id="KW-0862">Zinc</keyword>
<evidence type="ECO:0000256" key="1">
    <source>
        <dbReference type="ARBA" id="ARBA00000402"/>
    </source>
</evidence>
<evidence type="ECO:0000259" key="11">
    <source>
        <dbReference type="Pfam" id="PF13691"/>
    </source>
</evidence>
<proteinExistence type="inferred from homology"/>
<comment type="catalytic activity">
    <reaction evidence="1">
        <text>Endonucleolytic cleavage of RNA, removing extra 3' nucleotides from tRNA precursor, generating 3' termini of tRNAs. A 3'-hydroxy group is left at the tRNA terminus and a 5'-phosphoryl group is left at the trailer molecule.</text>
        <dbReference type="EC" id="3.1.26.11"/>
    </reaction>
</comment>
<keyword evidence="9" id="KW-0378">Hydrolase</keyword>
<dbReference type="AlphaFoldDB" id="C5MJE3"/>
<evidence type="ECO:0000313" key="13">
    <source>
        <dbReference type="Proteomes" id="UP000002037"/>
    </source>
</evidence>
<evidence type="ECO:0000256" key="10">
    <source>
        <dbReference type="ARBA" id="ARBA00022833"/>
    </source>
</evidence>
<dbReference type="SUPFAM" id="SSF56281">
    <property type="entry name" value="Metallo-hydrolase/oxidoreductase"/>
    <property type="match status" value="2"/>
</dbReference>
<dbReference type="PANTHER" id="PTHR12553:SF49">
    <property type="entry name" value="ZINC PHOSPHODIESTERASE ELAC PROTEIN 2"/>
    <property type="match status" value="1"/>
</dbReference>
<comment type="similarity">
    <text evidence="3">Belongs to the RNase Z family.</text>
</comment>
<evidence type="ECO:0000256" key="3">
    <source>
        <dbReference type="ARBA" id="ARBA00007823"/>
    </source>
</evidence>
<dbReference type="GO" id="GO:0046872">
    <property type="term" value="F:metal ion binding"/>
    <property type="evidence" value="ECO:0007669"/>
    <property type="project" value="UniProtKB-KW"/>
</dbReference>
<evidence type="ECO:0000256" key="8">
    <source>
        <dbReference type="ARBA" id="ARBA00022759"/>
    </source>
</evidence>
<evidence type="ECO:0000256" key="7">
    <source>
        <dbReference type="ARBA" id="ARBA00022723"/>
    </source>
</evidence>
<keyword evidence="13" id="KW-1185">Reference proteome</keyword>
<dbReference type="EC" id="3.1.26.11" evidence="4"/>
<organism evidence="12 13">
    <name type="scientific">Candida tropicalis (strain ATCC MYA-3404 / T1)</name>
    <name type="common">Yeast</name>
    <dbReference type="NCBI Taxonomy" id="294747"/>
    <lineage>
        <taxon>Eukaryota</taxon>
        <taxon>Fungi</taxon>
        <taxon>Dikarya</taxon>
        <taxon>Ascomycota</taxon>
        <taxon>Saccharomycotina</taxon>
        <taxon>Pichiomycetes</taxon>
        <taxon>Debaryomycetaceae</taxon>
        <taxon>Candida/Lodderomyces clade</taxon>
        <taxon>Candida</taxon>
    </lineage>
</organism>
<dbReference type="OrthoDB" id="527344at2759"/>
<keyword evidence="5" id="KW-0819">tRNA processing</keyword>
<evidence type="ECO:0000256" key="6">
    <source>
        <dbReference type="ARBA" id="ARBA00022722"/>
    </source>
</evidence>
<dbReference type="Gene3D" id="3.60.15.10">
    <property type="entry name" value="Ribonuclease Z/Hydroxyacylglutathione hydrolase-like"/>
    <property type="match status" value="2"/>
</dbReference>
<evidence type="ECO:0000256" key="2">
    <source>
        <dbReference type="ARBA" id="ARBA00001947"/>
    </source>
</evidence>
<dbReference type="InterPro" id="IPR027794">
    <property type="entry name" value="tRNase_Z_dom"/>
</dbReference>
<name>C5MJE3_CANTT</name>
<keyword evidence="8" id="KW-0255">Endonuclease</keyword>
<dbReference type="GO" id="GO:0042781">
    <property type="term" value="F:3'-tRNA processing endoribonuclease activity"/>
    <property type="evidence" value="ECO:0007669"/>
    <property type="project" value="UniProtKB-EC"/>
</dbReference>
<dbReference type="STRING" id="294747.C5MJE3"/>
<dbReference type="GeneID" id="8300047"/>
<feature type="domain" description="tRNase Z endonuclease" evidence="11">
    <location>
        <begin position="5"/>
        <end position="71"/>
    </location>
</feature>
<dbReference type="RefSeq" id="XP_002546708.1">
    <property type="nucleotide sequence ID" value="XM_002546662.1"/>
</dbReference>
<dbReference type="InterPro" id="IPR047151">
    <property type="entry name" value="RNZ2-like"/>
</dbReference>
<dbReference type="GO" id="GO:0005634">
    <property type="term" value="C:nucleus"/>
    <property type="evidence" value="ECO:0007669"/>
    <property type="project" value="EnsemblFungi"/>
</dbReference>
<dbReference type="PANTHER" id="PTHR12553">
    <property type="entry name" value="ZINC PHOSPHODIESTERASE ELAC PROTEIN 2"/>
    <property type="match status" value="1"/>
</dbReference>
<dbReference type="InterPro" id="IPR036866">
    <property type="entry name" value="RibonucZ/Hydroxyglut_hydro"/>
</dbReference>
<sequence>MFKVTTITHLTDDSNRPLVCLTTKLGSKYLFGKVPEGSQRIINVIGSEVRFPKLQGVFLTGSIFSWSDIGGLPGLFLTVSDSTKNGVNVIGCGKLLSYIVATWRQFVFRMGITLNIIDTETNPEITGEEIVISPIRIDPVEHEPHPENSNVLVRQVKKLASLMFPLDTSEVNSRDPESYRSDPTSKDIHTHVHLPKASEIVTSQAAYSYSVRILPIRGKFDPKRAIELGLKPGPQFRDLSNGKAVVNENGETIQPEQVIAPDRLFRKLLIIDIPNNDYYENTITSNKWFAKAENEKSNEIGLVYHFLGEELDFDLQHYKENFLSKFPSDAYHIISHPSMTNNVILNDKLVANTIKLKSLMNENFNLVNSEEFQPLSDGHVERLHALQSYQITENEVHADNSCSVQATNKSLYDNEVAPMEIPEAVDYESMTKTSIELDDETTSSLKDKVQICMLGTGSALPSISRNVLGNLLRIPFQHDDGSISYRSIILDGGENTIGSLLRTFGHDNYKYVNQIFQELSLIHLSHLHADHHLGIVSLIGEWFKLNDKSKTLYLVVPWQFITFLRDWYSLESQYHPTFDINRLVCFSCEDFCLETRAAEYQKMSMDKFEEYFDKKLLHKSVPKGKLNSLDLESIQEMYDSIGLNSIATVRALHCAWAYSSIFDFKLNNRGETFKVSFSGDTRPNPKFSRCGYDSDLLIHEASMDGNWIEEAIAKKHSTMIEAVAVSRNMNCPKLILTHFSSRYGISNNCVPKAELEECANELNSYLSENTSDQNIFRAKSNSNLEFKDIDIWFAYDLMSVRYGNMHTQEKVWPILKETFKPNSEVDVEKINEKKEIKRIERLAFMEKKKKKKRRTSSM</sequence>
<dbReference type="CDD" id="cd07718">
    <property type="entry name" value="RNaseZ_ELAC1_ELAC2-C-term-like_MBL-fold"/>
    <property type="match status" value="1"/>
</dbReference>